<dbReference type="Gene3D" id="1.10.3090.10">
    <property type="entry name" value="cca-adding enzyme, domain 2"/>
    <property type="match status" value="1"/>
</dbReference>
<keyword evidence="6 7" id="KW-0804">Transcription</keyword>
<evidence type="ECO:0000259" key="11">
    <source>
        <dbReference type="Pfam" id="PF12626"/>
    </source>
</evidence>
<dbReference type="GO" id="GO:0043633">
    <property type="term" value="P:polyadenylation-dependent RNA catabolic process"/>
    <property type="evidence" value="ECO:0007669"/>
    <property type="project" value="InterPro"/>
</dbReference>
<keyword evidence="14" id="KW-1185">Reference proteome</keyword>
<gene>
    <name evidence="7 13" type="primary">pcnB</name>
    <name evidence="13" type="ORF">CUC44_06495</name>
</gene>
<feature type="domain" description="tRNA nucleotidyltransferase/poly(A) polymerase RNA and SrmB- binding" evidence="12">
    <location>
        <begin position="238"/>
        <end position="299"/>
    </location>
</feature>
<evidence type="ECO:0000256" key="6">
    <source>
        <dbReference type="ARBA" id="ARBA00023163"/>
    </source>
</evidence>
<dbReference type="SUPFAM" id="SSF81301">
    <property type="entry name" value="Nucleotidyltransferase"/>
    <property type="match status" value="1"/>
</dbReference>
<dbReference type="GO" id="GO:0006397">
    <property type="term" value="P:mRNA processing"/>
    <property type="evidence" value="ECO:0007669"/>
    <property type="project" value="UniProtKB-KW"/>
</dbReference>
<keyword evidence="2 7" id="KW-0808">Transferase</keyword>
<dbReference type="Pfam" id="PF12626">
    <property type="entry name" value="PolyA_pol_arg_C"/>
    <property type="match status" value="1"/>
</dbReference>
<comment type="function">
    <text evidence="7">Adds poly(A) tail to the 3' end of many RNAs, which usually targets these RNAs for decay. Plays a significant role in the global control of gene expression, through influencing the rate of transcript degradation, and in the general RNA quality control.</text>
</comment>
<feature type="domain" description="Poly A polymerase head" evidence="10">
    <location>
        <begin position="80"/>
        <end position="210"/>
    </location>
</feature>
<evidence type="ECO:0000256" key="4">
    <source>
        <dbReference type="ARBA" id="ARBA00022840"/>
    </source>
</evidence>
<evidence type="ECO:0000256" key="8">
    <source>
        <dbReference type="RuleBase" id="RU003953"/>
    </source>
</evidence>
<dbReference type="Pfam" id="PF12627">
    <property type="entry name" value="PolyA_pol_RNAbd"/>
    <property type="match status" value="1"/>
</dbReference>
<evidence type="ECO:0000256" key="2">
    <source>
        <dbReference type="ARBA" id="ARBA00022679"/>
    </source>
</evidence>
<comment type="caution">
    <text evidence="13">The sequence shown here is derived from an EMBL/GenBank/DDBJ whole genome shotgun (WGS) entry which is preliminary data.</text>
</comment>
<dbReference type="GO" id="GO:0003723">
    <property type="term" value="F:RNA binding"/>
    <property type="evidence" value="ECO:0007669"/>
    <property type="project" value="UniProtKB-UniRule"/>
</dbReference>
<protein>
    <recommendedName>
        <fullName evidence="7">Poly(A) polymerase I</fullName>
        <shortName evidence="7">PAP I</shortName>
        <ecNumber evidence="7">2.7.7.19</ecNumber>
    </recommendedName>
</protein>
<feature type="active site" evidence="7">
    <location>
        <position position="180"/>
    </location>
</feature>
<dbReference type="Proteomes" id="UP000232060">
    <property type="component" value="Unassembled WGS sequence"/>
</dbReference>
<keyword evidence="13" id="KW-0548">Nucleotidyltransferase</keyword>
<dbReference type="InterPro" id="IPR002646">
    <property type="entry name" value="PolA_pol_head_dom"/>
</dbReference>
<keyword evidence="4 7" id="KW-0067">ATP-binding</keyword>
<dbReference type="InterPro" id="IPR025866">
    <property type="entry name" value="PolyA_pol_arg_C_dom"/>
</dbReference>
<name>A0A2M8HBV2_9GAMM</name>
<sequence length="499" mass="57081">MASRQFEVMKRCTIFSQIANFCRKVLGKEDGEQSIESPLPAHVAGQRRTLSRDQHPISRKEISENALKVLYRLNKGGYDAYLVGGGVRDILLGKTPKDFDIATNATPEQIKALFSNCRLIGRRFRLAHIVFGRDVIEVATFRGHHHQVNTSKHVSAQSDEGMLLRDNVYGTIEEDAERRDFTVNALYYSARDFTLHDFEGGIEDLAQRKLELIGDPETRYREDPVRMLRAVRFAAKLDMTISPRTAAPIKELAPLLQDIPAARLFEETLKLFLAGDGLATYKLLREYGLFQPLFPQVAALFTPHGTSPFEQFIEQALMDTDTRVREEKRVSPAFLYATLLWGAVEARARVLENESGLPWHDAFMLAINEVLDAQVRIIAVPRRFTTDVRDIWALQQRLTRRQGRHPERAMEHPKFRAAFDFLLLRNRVERGLGELASWWERYVASNPDVRPQLQREATRRPASGERGQAGEARSGDVEKRGSNSRNRRRPRRRKPKAAE</sequence>
<dbReference type="GO" id="GO:1990817">
    <property type="term" value="F:poly(A) RNA polymerase activity"/>
    <property type="evidence" value="ECO:0007669"/>
    <property type="project" value="UniProtKB-UniRule"/>
</dbReference>
<dbReference type="EMBL" id="PGCP01000007">
    <property type="protein sequence ID" value="PJC94043.1"/>
    <property type="molecule type" value="Genomic_DNA"/>
</dbReference>
<dbReference type="Gene3D" id="3.30.460.10">
    <property type="entry name" value="Beta Polymerase, domain 2"/>
    <property type="match status" value="1"/>
</dbReference>
<feature type="region of interest" description="Disordered" evidence="9">
    <location>
        <begin position="450"/>
        <end position="499"/>
    </location>
</feature>
<keyword evidence="5 7" id="KW-0694">RNA-binding</keyword>
<evidence type="ECO:0000256" key="7">
    <source>
        <dbReference type="HAMAP-Rule" id="MF_00957"/>
    </source>
</evidence>
<dbReference type="PANTHER" id="PTHR43051:SF1">
    <property type="entry name" value="POLYNUCLEOTIDE ADENYLYLTRANSFERASE FAMILY PROTEIN"/>
    <property type="match status" value="1"/>
</dbReference>
<evidence type="ECO:0000256" key="1">
    <source>
        <dbReference type="ARBA" id="ARBA00022664"/>
    </source>
</evidence>
<evidence type="ECO:0000313" key="13">
    <source>
        <dbReference type="EMBL" id="PJC94043.1"/>
    </source>
</evidence>
<evidence type="ECO:0000256" key="3">
    <source>
        <dbReference type="ARBA" id="ARBA00022741"/>
    </source>
</evidence>
<evidence type="ECO:0000259" key="12">
    <source>
        <dbReference type="Pfam" id="PF12627"/>
    </source>
</evidence>
<dbReference type="PANTHER" id="PTHR43051">
    <property type="entry name" value="POLYNUCLEOTIDE ADENYLYLTRANSFERASE FAMILY PROTEIN"/>
    <property type="match status" value="1"/>
</dbReference>
<comment type="catalytic activity">
    <reaction evidence="7">
        <text>RNA(n) + ATP = RNA(n)-3'-adenine ribonucleotide + diphosphate</text>
        <dbReference type="Rhea" id="RHEA:11332"/>
        <dbReference type="Rhea" id="RHEA-COMP:14527"/>
        <dbReference type="Rhea" id="RHEA-COMP:17347"/>
        <dbReference type="ChEBI" id="CHEBI:30616"/>
        <dbReference type="ChEBI" id="CHEBI:33019"/>
        <dbReference type="ChEBI" id="CHEBI:140395"/>
        <dbReference type="ChEBI" id="CHEBI:173115"/>
        <dbReference type="EC" id="2.7.7.19"/>
    </reaction>
</comment>
<accession>A0A2M8HBV2</accession>
<dbReference type="InterPro" id="IPR052191">
    <property type="entry name" value="tRNA_ntf/polyA_polymerase_I"/>
</dbReference>
<organism evidence="13 14">
    <name type="scientific">Aeromonas lusitana</name>
    <dbReference type="NCBI Taxonomy" id="931529"/>
    <lineage>
        <taxon>Bacteria</taxon>
        <taxon>Pseudomonadati</taxon>
        <taxon>Pseudomonadota</taxon>
        <taxon>Gammaproteobacteria</taxon>
        <taxon>Aeromonadales</taxon>
        <taxon>Aeromonadaceae</taxon>
        <taxon>Aeromonas</taxon>
    </lineage>
</organism>
<comment type="similarity">
    <text evidence="7 8">Belongs to the tRNA nucleotidyltransferase/poly(A) polymerase family.</text>
</comment>
<keyword evidence="3 7" id="KW-0547">Nucleotide-binding</keyword>
<evidence type="ECO:0000259" key="10">
    <source>
        <dbReference type="Pfam" id="PF01743"/>
    </source>
</evidence>
<dbReference type="NCBIfam" id="TIGR01942">
    <property type="entry name" value="pcnB"/>
    <property type="match status" value="1"/>
</dbReference>
<dbReference type="EC" id="2.7.7.19" evidence="7"/>
<dbReference type="GO" id="GO:0005524">
    <property type="term" value="F:ATP binding"/>
    <property type="evidence" value="ECO:0007669"/>
    <property type="project" value="UniProtKB-UniRule"/>
</dbReference>
<dbReference type="HAMAP" id="MF_00957">
    <property type="entry name" value="PolyA_pol"/>
    <property type="match status" value="1"/>
</dbReference>
<dbReference type="CDD" id="cd05398">
    <property type="entry name" value="NT_ClassII-CCAase"/>
    <property type="match status" value="1"/>
</dbReference>
<feature type="region of interest" description="Disordered" evidence="9">
    <location>
        <begin position="36"/>
        <end position="55"/>
    </location>
</feature>
<dbReference type="AlphaFoldDB" id="A0A2M8HBV2"/>
<dbReference type="OrthoDB" id="9805698at2"/>
<dbReference type="InterPro" id="IPR032828">
    <property type="entry name" value="PolyA_RNA-bd"/>
</dbReference>
<dbReference type="Pfam" id="PF01743">
    <property type="entry name" value="PolyA_pol"/>
    <property type="match status" value="1"/>
</dbReference>
<evidence type="ECO:0000256" key="5">
    <source>
        <dbReference type="ARBA" id="ARBA00022884"/>
    </source>
</evidence>
<feature type="active site" evidence="7">
    <location>
        <position position="98"/>
    </location>
</feature>
<reference evidence="13 14" key="1">
    <citation type="submission" date="2017-11" db="EMBL/GenBank/DDBJ databases">
        <title>Draft genome sequence of environmental isolate Aeromonas lusitania sp. nov. MDC 2473.</title>
        <authorList>
            <person name="Colston S.M."/>
            <person name="Navarro A."/>
            <person name="Martinez-Murcia A.J."/>
            <person name="Graf J."/>
        </authorList>
    </citation>
    <scope>NUCLEOTIDE SEQUENCE [LARGE SCALE GENOMIC DNA]</scope>
    <source>
        <strain evidence="13 14">MDC 2473</strain>
    </source>
</reference>
<dbReference type="SUPFAM" id="SSF81891">
    <property type="entry name" value="Poly A polymerase C-terminal region-like"/>
    <property type="match status" value="1"/>
</dbReference>
<keyword evidence="1 7" id="KW-0507">mRNA processing</keyword>
<evidence type="ECO:0000313" key="14">
    <source>
        <dbReference type="Proteomes" id="UP000232060"/>
    </source>
</evidence>
<feature type="domain" description="Polymerase A arginine-rich C-terminal" evidence="11">
    <location>
        <begin position="356"/>
        <end position="492"/>
    </location>
</feature>
<evidence type="ECO:0000256" key="9">
    <source>
        <dbReference type="SAM" id="MobiDB-lite"/>
    </source>
</evidence>
<dbReference type="InterPro" id="IPR010206">
    <property type="entry name" value="PolA_pol_I"/>
</dbReference>
<dbReference type="FunFam" id="3.30.460.10:FF:000035">
    <property type="entry name" value="Poly(A) polymerase I"/>
    <property type="match status" value="1"/>
</dbReference>
<dbReference type="InterPro" id="IPR043519">
    <property type="entry name" value="NT_sf"/>
</dbReference>
<feature type="active site" evidence="7">
    <location>
        <position position="100"/>
    </location>
</feature>
<proteinExistence type="inferred from homology"/>
<feature type="compositionally biased region" description="Basic residues" evidence="9">
    <location>
        <begin position="485"/>
        <end position="499"/>
    </location>
</feature>